<dbReference type="RefSeq" id="WP_137424836.1">
    <property type="nucleotide sequence ID" value="NZ_CP040098.1"/>
</dbReference>
<proteinExistence type="predicted"/>
<sequence length="68" mass="8112">MRLYAHVIMENHMHRIASSLDLSKTMESFKSFTARRLIESMMEKKMDWLLREPADHKAGLKKETTFQE</sequence>
<keyword evidence="2" id="KW-1185">Reference proteome</keyword>
<reference evidence="1 2" key="1">
    <citation type="submission" date="2019-05" db="EMBL/GenBank/DDBJ databases">
        <title>The Complete Genome Sequence of the n-alkane-degrading Desulfoglaeba alkanexedens ALDC reveals multiple alkylsuccinate synthase gene clusters.</title>
        <authorList>
            <person name="Callaghan A.V."/>
            <person name="Davidova I.A."/>
            <person name="Duncan K.E."/>
            <person name="Morris B."/>
            <person name="McInerney M.J."/>
        </authorList>
    </citation>
    <scope>NUCLEOTIDE SEQUENCE [LARGE SCALE GENOMIC DNA]</scope>
    <source>
        <strain evidence="1 2">ALDC</strain>
    </source>
</reference>
<organism evidence="1 2">
    <name type="scientific">Desulfoglaeba alkanexedens ALDC</name>
    <dbReference type="NCBI Taxonomy" id="980445"/>
    <lineage>
        <taxon>Bacteria</taxon>
        <taxon>Pseudomonadati</taxon>
        <taxon>Thermodesulfobacteriota</taxon>
        <taxon>Syntrophobacteria</taxon>
        <taxon>Syntrophobacterales</taxon>
        <taxon>Syntrophobacteraceae</taxon>
        <taxon>Desulfoglaeba</taxon>
    </lineage>
</organism>
<dbReference type="KEGG" id="dax:FDQ92_10520"/>
<evidence type="ECO:0008006" key="3">
    <source>
        <dbReference type="Google" id="ProtNLM"/>
    </source>
</evidence>
<dbReference type="Proteomes" id="UP000298602">
    <property type="component" value="Chromosome"/>
</dbReference>
<accession>A0A4P8L3U9</accession>
<dbReference type="AlphaFoldDB" id="A0A4P8L3U9"/>
<dbReference type="InterPro" id="IPR036515">
    <property type="entry name" value="Transposase_17_sf"/>
</dbReference>
<name>A0A4P8L3U9_9BACT</name>
<reference evidence="1 2" key="2">
    <citation type="submission" date="2019-05" db="EMBL/GenBank/DDBJ databases">
        <authorList>
            <person name="Suflita J.M."/>
            <person name="Marks C.R."/>
        </authorList>
    </citation>
    <scope>NUCLEOTIDE SEQUENCE [LARGE SCALE GENOMIC DNA]</scope>
    <source>
        <strain evidence="1 2">ALDC</strain>
    </source>
</reference>
<dbReference type="GO" id="GO:0004803">
    <property type="term" value="F:transposase activity"/>
    <property type="evidence" value="ECO:0007669"/>
    <property type="project" value="InterPro"/>
</dbReference>
<gene>
    <name evidence="1" type="ORF">FDQ92_10520</name>
</gene>
<dbReference type="SUPFAM" id="SSF143422">
    <property type="entry name" value="Transposase IS200-like"/>
    <property type="match status" value="1"/>
</dbReference>
<dbReference type="Gene3D" id="3.30.70.1290">
    <property type="entry name" value="Transposase IS200-like"/>
    <property type="match status" value="1"/>
</dbReference>
<dbReference type="GO" id="GO:0003677">
    <property type="term" value="F:DNA binding"/>
    <property type="evidence" value="ECO:0007669"/>
    <property type="project" value="InterPro"/>
</dbReference>
<dbReference type="GO" id="GO:0006313">
    <property type="term" value="P:DNA transposition"/>
    <property type="evidence" value="ECO:0007669"/>
    <property type="project" value="InterPro"/>
</dbReference>
<evidence type="ECO:0000313" key="2">
    <source>
        <dbReference type="Proteomes" id="UP000298602"/>
    </source>
</evidence>
<dbReference type="OrthoDB" id="9800147at2"/>
<dbReference type="EMBL" id="CP040098">
    <property type="protein sequence ID" value="QCQ22559.1"/>
    <property type="molecule type" value="Genomic_DNA"/>
</dbReference>
<protein>
    <recommendedName>
        <fullName evidence="3">Transposase</fullName>
    </recommendedName>
</protein>
<evidence type="ECO:0000313" key="1">
    <source>
        <dbReference type="EMBL" id="QCQ22559.1"/>
    </source>
</evidence>